<comment type="caution">
    <text evidence="2">The sequence shown here is derived from an EMBL/GenBank/DDBJ whole genome shotgun (WGS) entry which is preliminary data.</text>
</comment>
<evidence type="ECO:0000313" key="2">
    <source>
        <dbReference type="EMBL" id="MEJ2869243.1"/>
    </source>
</evidence>
<gene>
    <name evidence="2" type="ORF">WCD74_15820</name>
</gene>
<sequence length="41" mass="4330">MDPAASRRGRTSKSMKKVCASPRPGSNSIRHSRACTGSPLS</sequence>
<evidence type="ECO:0000313" key="3">
    <source>
        <dbReference type="Proteomes" id="UP001385809"/>
    </source>
</evidence>
<keyword evidence="3" id="KW-1185">Reference proteome</keyword>
<feature type="region of interest" description="Disordered" evidence="1">
    <location>
        <begin position="1"/>
        <end position="41"/>
    </location>
</feature>
<organism evidence="2 3">
    <name type="scientific">Actinomycetospora aurantiaca</name>
    <dbReference type="NCBI Taxonomy" id="3129233"/>
    <lineage>
        <taxon>Bacteria</taxon>
        <taxon>Bacillati</taxon>
        <taxon>Actinomycetota</taxon>
        <taxon>Actinomycetes</taxon>
        <taxon>Pseudonocardiales</taxon>
        <taxon>Pseudonocardiaceae</taxon>
        <taxon>Actinomycetospora</taxon>
    </lineage>
</organism>
<name>A0ABU8MS34_9PSEU</name>
<evidence type="ECO:0000256" key="1">
    <source>
        <dbReference type="SAM" id="MobiDB-lite"/>
    </source>
</evidence>
<protein>
    <submittedName>
        <fullName evidence="2">Uncharacterized protein</fullName>
    </submittedName>
</protein>
<reference evidence="2 3" key="1">
    <citation type="submission" date="2024-03" db="EMBL/GenBank/DDBJ databases">
        <title>Actinomycetospora sp. OC33-EN08, a novel actinomycete isolated from wild orchid (Aerides multiflora).</title>
        <authorList>
            <person name="Suriyachadkun C."/>
        </authorList>
    </citation>
    <scope>NUCLEOTIDE SEQUENCE [LARGE SCALE GENOMIC DNA]</scope>
    <source>
        <strain evidence="2 3">OC33-EN08</strain>
    </source>
</reference>
<feature type="compositionally biased region" description="Basic residues" evidence="1">
    <location>
        <begin position="7"/>
        <end position="16"/>
    </location>
</feature>
<dbReference type="Proteomes" id="UP001385809">
    <property type="component" value="Unassembled WGS sequence"/>
</dbReference>
<proteinExistence type="predicted"/>
<accession>A0ABU8MS34</accession>
<dbReference type="EMBL" id="JBBEGN010000007">
    <property type="protein sequence ID" value="MEJ2869243.1"/>
    <property type="molecule type" value="Genomic_DNA"/>
</dbReference>